<dbReference type="Gene3D" id="3.40.50.720">
    <property type="entry name" value="NAD(P)-binding Rossmann-like Domain"/>
    <property type="match status" value="2"/>
</dbReference>
<keyword evidence="5" id="KW-1185">Reference proteome</keyword>
<organism evidence="4 5">
    <name type="scientific">Lachnellula arida</name>
    <dbReference type="NCBI Taxonomy" id="1316785"/>
    <lineage>
        <taxon>Eukaryota</taxon>
        <taxon>Fungi</taxon>
        <taxon>Dikarya</taxon>
        <taxon>Ascomycota</taxon>
        <taxon>Pezizomycotina</taxon>
        <taxon>Leotiomycetes</taxon>
        <taxon>Helotiales</taxon>
        <taxon>Lachnaceae</taxon>
        <taxon>Lachnellula</taxon>
    </lineage>
</organism>
<dbReference type="GO" id="GO:0044550">
    <property type="term" value="P:secondary metabolite biosynthetic process"/>
    <property type="evidence" value="ECO:0007669"/>
    <property type="project" value="TreeGrafter"/>
</dbReference>
<evidence type="ECO:0000256" key="1">
    <source>
        <dbReference type="ARBA" id="ARBA00022450"/>
    </source>
</evidence>
<dbReference type="GO" id="GO:0004312">
    <property type="term" value="F:fatty acid synthase activity"/>
    <property type="evidence" value="ECO:0007669"/>
    <property type="project" value="TreeGrafter"/>
</dbReference>
<name>A0A8T9BEK7_9HELO</name>
<dbReference type="InterPro" id="IPR036291">
    <property type="entry name" value="NAD(P)-bd_dom_sf"/>
</dbReference>
<evidence type="ECO:0000259" key="3">
    <source>
        <dbReference type="PROSITE" id="PS50075"/>
    </source>
</evidence>
<protein>
    <submittedName>
        <fullName evidence="4">Reducing polyketide synthase</fullName>
    </submittedName>
</protein>
<keyword evidence="1" id="KW-0596">Phosphopantetheine</keyword>
<dbReference type="InterPro" id="IPR020806">
    <property type="entry name" value="PKS_PP-bd"/>
</dbReference>
<dbReference type="SUPFAM" id="SSF51735">
    <property type="entry name" value="NAD(P)-binding Rossmann-fold domains"/>
    <property type="match status" value="1"/>
</dbReference>
<dbReference type="InterPro" id="IPR050091">
    <property type="entry name" value="PKS_NRPS_Biosynth_Enz"/>
</dbReference>
<dbReference type="InterPro" id="IPR013968">
    <property type="entry name" value="PKS_KR"/>
</dbReference>
<dbReference type="InterPro" id="IPR009081">
    <property type="entry name" value="PP-bd_ACP"/>
</dbReference>
<dbReference type="PANTHER" id="PTHR43775">
    <property type="entry name" value="FATTY ACID SYNTHASE"/>
    <property type="match status" value="1"/>
</dbReference>
<dbReference type="PROSITE" id="PS00012">
    <property type="entry name" value="PHOSPHOPANTETHEINE"/>
    <property type="match status" value="1"/>
</dbReference>
<dbReference type="GO" id="GO:0031177">
    <property type="term" value="F:phosphopantetheine binding"/>
    <property type="evidence" value="ECO:0007669"/>
    <property type="project" value="InterPro"/>
</dbReference>
<dbReference type="SMART" id="SM00823">
    <property type="entry name" value="PKS_PP"/>
    <property type="match status" value="1"/>
</dbReference>
<evidence type="ECO:0000313" key="4">
    <source>
        <dbReference type="EMBL" id="TVY16692.1"/>
    </source>
</evidence>
<dbReference type="Pfam" id="PF08659">
    <property type="entry name" value="KR"/>
    <property type="match status" value="1"/>
</dbReference>
<accession>A0A8T9BEK7</accession>
<reference evidence="4 5" key="1">
    <citation type="submission" date="2018-05" db="EMBL/GenBank/DDBJ databases">
        <title>Whole genome sequencing for identification of molecular markers to develop diagnostic detection tools for the regulated plant pathogen Lachnellula willkommii.</title>
        <authorList>
            <person name="Giroux E."/>
            <person name="Bilodeau G."/>
        </authorList>
    </citation>
    <scope>NUCLEOTIDE SEQUENCE [LARGE SCALE GENOMIC DNA]</scope>
    <source>
        <strain evidence="4 5">CBS 203.66</strain>
    </source>
</reference>
<evidence type="ECO:0000256" key="2">
    <source>
        <dbReference type="ARBA" id="ARBA00022553"/>
    </source>
</evidence>
<dbReference type="Pfam" id="PF23297">
    <property type="entry name" value="ACP_SdgA_C"/>
    <property type="match status" value="1"/>
</dbReference>
<evidence type="ECO:0000313" key="5">
    <source>
        <dbReference type="Proteomes" id="UP000469559"/>
    </source>
</evidence>
<dbReference type="SUPFAM" id="SSF47336">
    <property type="entry name" value="ACP-like"/>
    <property type="match status" value="1"/>
</dbReference>
<dbReference type="SMART" id="SM00822">
    <property type="entry name" value="PKS_KR"/>
    <property type="match status" value="1"/>
</dbReference>
<dbReference type="PROSITE" id="PS50075">
    <property type="entry name" value="CARRIER"/>
    <property type="match status" value="1"/>
</dbReference>
<dbReference type="EMBL" id="QGMF01000335">
    <property type="protein sequence ID" value="TVY16692.1"/>
    <property type="molecule type" value="Genomic_DNA"/>
</dbReference>
<dbReference type="InterPro" id="IPR036736">
    <property type="entry name" value="ACP-like_sf"/>
</dbReference>
<feature type="domain" description="Carrier" evidence="3">
    <location>
        <begin position="272"/>
        <end position="349"/>
    </location>
</feature>
<proteinExistence type="predicted"/>
<dbReference type="GO" id="GO:0006633">
    <property type="term" value="P:fatty acid biosynthetic process"/>
    <property type="evidence" value="ECO:0007669"/>
    <property type="project" value="TreeGrafter"/>
</dbReference>
<keyword evidence="2" id="KW-0597">Phosphoprotein</keyword>
<gene>
    <name evidence="4" type="primary">rdc5</name>
    <name evidence="4" type="ORF">LARI1_G003899</name>
</gene>
<dbReference type="OrthoDB" id="329835at2759"/>
<dbReference type="InterPro" id="IPR006162">
    <property type="entry name" value="Ppantetheine_attach_site"/>
</dbReference>
<dbReference type="Gene3D" id="1.10.1200.10">
    <property type="entry name" value="ACP-like"/>
    <property type="match status" value="1"/>
</dbReference>
<dbReference type="Proteomes" id="UP000469559">
    <property type="component" value="Unassembled WGS sequence"/>
</dbReference>
<dbReference type="AlphaFoldDB" id="A0A8T9BEK7"/>
<comment type="caution">
    <text evidence="4">The sequence shown here is derived from an EMBL/GenBank/DDBJ whole genome shotgun (WGS) entry which is preliminary data.</text>
</comment>
<sequence length="362" mass="39330">MFDPEATYLIAGGLGGLGRSTALWMANKGAKTLVLLSRSGPSTKPAIELLEKLQRMKVRVEAPKCDVSSVEELSKDSLFEKMSFHEWSTTISSKVQSSWNLHELLPSGLSFFVMLSSIAGVGGTIGQSNYAAGNTFQDALCLHRMTLGQKSVSLRLGVMGNVGIVSEKDEYFKNKGKMIDMAKVMEVEYLALLDYYCNPELRISIPRESLPIIGLVTPSQLEEQNLEVPYWLRRPAFSPLAQIGASNISWDHSKSGTIDFGAQLRVANCLEDAKKIVLTAFVSKLSKALAISASDIDTSKPLHAYGVDSLLAVELRNWLGKELGSDVSVFDLMSADSITSVSEAMVTKSVLVTLETGASTYS</sequence>
<dbReference type="PANTHER" id="PTHR43775:SF29">
    <property type="entry name" value="ASPERFURANONE POLYKETIDE SYNTHASE AFOG-RELATED"/>
    <property type="match status" value="1"/>
</dbReference>
<dbReference type="InterPro" id="IPR057326">
    <property type="entry name" value="KR_dom"/>
</dbReference>